<feature type="region of interest" description="Disordered" evidence="2">
    <location>
        <begin position="345"/>
        <end position="369"/>
    </location>
</feature>
<feature type="compositionally biased region" description="Basic and acidic residues" evidence="2">
    <location>
        <begin position="360"/>
        <end position="369"/>
    </location>
</feature>
<accession>A0A818STN0</accession>
<name>A0A818STN0_9BILA</name>
<evidence type="ECO:0000313" key="3">
    <source>
        <dbReference type="EMBL" id="CAF3319428.1"/>
    </source>
</evidence>
<evidence type="ECO:0000313" key="6">
    <source>
        <dbReference type="EMBL" id="CAF3677321.1"/>
    </source>
</evidence>
<dbReference type="EMBL" id="CAJNYU010001726">
    <property type="protein sequence ID" value="CAF3461987.1"/>
    <property type="molecule type" value="Genomic_DNA"/>
</dbReference>
<evidence type="ECO:0000313" key="5">
    <source>
        <dbReference type="EMBL" id="CAF3461987.1"/>
    </source>
</evidence>
<evidence type="ECO:0000256" key="2">
    <source>
        <dbReference type="SAM" id="MobiDB-lite"/>
    </source>
</evidence>
<protein>
    <submittedName>
        <fullName evidence="6">Uncharacterized protein</fullName>
    </submittedName>
</protein>
<dbReference type="AlphaFoldDB" id="A0A818STN0"/>
<dbReference type="Proteomes" id="UP000663869">
    <property type="component" value="Unassembled WGS sequence"/>
</dbReference>
<organism evidence="6 7">
    <name type="scientific">Rotaria socialis</name>
    <dbReference type="NCBI Taxonomy" id="392032"/>
    <lineage>
        <taxon>Eukaryota</taxon>
        <taxon>Metazoa</taxon>
        <taxon>Spiralia</taxon>
        <taxon>Gnathifera</taxon>
        <taxon>Rotifera</taxon>
        <taxon>Eurotatoria</taxon>
        <taxon>Bdelloidea</taxon>
        <taxon>Philodinida</taxon>
        <taxon>Philodinidae</taxon>
        <taxon>Rotaria</taxon>
    </lineage>
</organism>
<sequence length="369" mass="43287">MPEFGRCDDPSCNEEAVRLFDCAHHCMKMVCLQHLIDHDRLFENNRRQLEIVQVEVKRLYSIYSSLIDEDKIRYEYEQKLNDYKKLVNEVNILLENNSNNIEQLRVIIEKLKHSINEKHKQPSESLTIVKVEPIDEAASPTMNTEKDESLFIGFDRLQNLIIDTDYHKRKAMEHADASKTTTNIDYEDHNINAIIHVHRIPGFCPLRTNGAYGLNQKHHFHRLCRKKRFTDLSNHMRQYHGLLTPIANIIARAVESKIPTTKRLIPNDLQVTDPRRSFFCPLRIDCQNSYYLSAASLRTHLIDVHRMNPSIADIKVKEIKKLNKNQEVSKIQRTIFQINKDMESTSNGLKQSDISNNQKISDDEWHEYE</sequence>
<feature type="compositionally biased region" description="Polar residues" evidence="2">
    <location>
        <begin position="345"/>
        <end position="359"/>
    </location>
</feature>
<evidence type="ECO:0000256" key="1">
    <source>
        <dbReference type="SAM" id="Coils"/>
    </source>
</evidence>
<dbReference type="Proteomes" id="UP000663833">
    <property type="component" value="Unassembled WGS sequence"/>
</dbReference>
<gene>
    <name evidence="5" type="ORF">FME351_LOCUS14171</name>
    <name evidence="6" type="ORF">GRG538_LOCUS26781</name>
    <name evidence="4" type="ORF">LUA448_LOCUS19946</name>
    <name evidence="3" type="ORF">TIS948_LOCUS20046</name>
</gene>
<feature type="coiled-coil region" evidence="1">
    <location>
        <begin position="76"/>
        <end position="121"/>
    </location>
</feature>
<keyword evidence="1" id="KW-0175">Coiled coil</keyword>
<evidence type="ECO:0000313" key="7">
    <source>
        <dbReference type="Proteomes" id="UP000663872"/>
    </source>
</evidence>
<dbReference type="EMBL" id="CAJNYD010002540">
    <property type="protein sequence ID" value="CAF3426528.1"/>
    <property type="molecule type" value="Genomic_DNA"/>
</dbReference>
<comment type="caution">
    <text evidence="6">The sequence shown here is derived from an EMBL/GenBank/DDBJ whole genome shotgun (WGS) entry which is preliminary data.</text>
</comment>
<dbReference type="EMBL" id="CAJNXB010003517">
    <property type="protein sequence ID" value="CAF3319428.1"/>
    <property type="molecule type" value="Genomic_DNA"/>
</dbReference>
<dbReference type="Proteomes" id="UP000663825">
    <property type="component" value="Unassembled WGS sequence"/>
</dbReference>
<dbReference type="Proteomes" id="UP000663872">
    <property type="component" value="Unassembled WGS sequence"/>
</dbReference>
<reference evidence="6" key="1">
    <citation type="submission" date="2021-02" db="EMBL/GenBank/DDBJ databases">
        <authorList>
            <person name="Nowell W R."/>
        </authorList>
    </citation>
    <scope>NUCLEOTIDE SEQUENCE</scope>
</reference>
<dbReference type="OrthoDB" id="10040730at2759"/>
<dbReference type="EMBL" id="CAJNYT010004643">
    <property type="protein sequence ID" value="CAF3677321.1"/>
    <property type="molecule type" value="Genomic_DNA"/>
</dbReference>
<proteinExistence type="predicted"/>
<evidence type="ECO:0000313" key="4">
    <source>
        <dbReference type="EMBL" id="CAF3426528.1"/>
    </source>
</evidence>